<evidence type="ECO:0000256" key="3">
    <source>
        <dbReference type="ARBA" id="ARBA00012756"/>
    </source>
</evidence>
<dbReference type="InterPro" id="IPR036156">
    <property type="entry name" value="Beta-gal/glucu_dom_sf"/>
</dbReference>
<dbReference type="InterPro" id="IPR011013">
    <property type="entry name" value="Gal_mutarotase_sf_dom"/>
</dbReference>
<dbReference type="SUPFAM" id="SSF74650">
    <property type="entry name" value="Galactose mutarotase-like"/>
    <property type="match status" value="1"/>
</dbReference>
<protein>
    <recommendedName>
        <fullName evidence="3">beta-galactosidase</fullName>
        <ecNumber evidence="3">3.2.1.23</ecNumber>
    </recommendedName>
    <alternativeName>
        <fullName evidence="6">Lactase</fullName>
    </alternativeName>
</protein>
<evidence type="ECO:0000313" key="10">
    <source>
        <dbReference type="EMBL" id="KAK7678283.1"/>
    </source>
</evidence>
<keyword evidence="11" id="KW-1185">Reference proteome</keyword>
<keyword evidence="4 7" id="KW-0378">Hydrolase</keyword>
<dbReference type="SUPFAM" id="SSF51445">
    <property type="entry name" value="(Trans)glycosidases"/>
    <property type="match status" value="1"/>
</dbReference>
<dbReference type="Pfam" id="PF02929">
    <property type="entry name" value="Bgal_small_N"/>
    <property type="match status" value="1"/>
</dbReference>
<dbReference type="GO" id="GO:0005990">
    <property type="term" value="P:lactose catabolic process"/>
    <property type="evidence" value="ECO:0007669"/>
    <property type="project" value="TreeGrafter"/>
</dbReference>
<organism evidence="10 11">
    <name type="scientific">Cerrena zonata</name>
    <dbReference type="NCBI Taxonomy" id="2478898"/>
    <lineage>
        <taxon>Eukaryota</taxon>
        <taxon>Fungi</taxon>
        <taxon>Dikarya</taxon>
        <taxon>Basidiomycota</taxon>
        <taxon>Agaricomycotina</taxon>
        <taxon>Agaricomycetes</taxon>
        <taxon>Polyporales</taxon>
        <taxon>Cerrenaceae</taxon>
        <taxon>Cerrena</taxon>
    </lineage>
</organism>
<dbReference type="Pfam" id="PF00703">
    <property type="entry name" value="Glyco_hydro_2"/>
    <property type="match status" value="1"/>
</dbReference>
<feature type="chain" id="PRO_5043396058" description="beta-galactosidase" evidence="8">
    <location>
        <begin position="21"/>
        <end position="1035"/>
    </location>
</feature>
<evidence type="ECO:0000256" key="8">
    <source>
        <dbReference type="SAM" id="SignalP"/>
    </source>
</evidence>
<dbReference type="PROSITE" id="PS00719">
    <property type="entry name" value="GLYCOSYL_HYDROL_F2_1"/>
    <property type="match status" value="1"/>
</dbReference>
<dbReference type="InterPro" id="IPR014718">
    <property type="entry name" value="GH-type_carb-bd"/>
</dbReference>
<gene>
    <name evidence="10" type="ORF">QCA50_018756</name>
</gene>
<dbReference type="PANTHER" id="PTHR46323">
    <property type="entry name" value="BETA-GALACTOSIDASE"/>
    <property type="match status" value="1"/>
</dbReference>
<dbReference type="InterPro" id="IPR013783">
    <property type="entry name" value="Ig-like_fold"/>
</dbReference>
<dbReference type="Gene3D" id="3.20.20.80">
    <property type="entry name" value="Glycosidases"/>
    <property type="match status" value="1"/>
</dbReference>
<keyword evidence="5 7" id="KW-0326">Glycosidase</keyword>
<dbReference type="AlphaFoldDB" id="A0AAW0FC30"/>
<proteinExistence type="inferred from homology"/>
<accession>A0AAW0FC30</accession>
<dbReference type="Proteomes" id="UP001385951">
    <property type="component" value="Unassembled WGS sequence"/>
</dbReference>
<evidence type="ECO:0000259" key="9">
    <source>
        <dbReference type="SMART" id="SM01038"/>
    </source>
</evidence>
<dbReference type="PRINTS" id="PR00132">
    <property type="entry name" value="GLHYDRLASE2"/>
</dbReference>
<dbReference type="Pfam" id="PF02836">
    <property type="entry name" value="Glyco_hydro_2_C"/>
    <property type="match status" value="1"/>
</dbReference>
<dbReference type="EMBL" id="JASBNA010000074">
    <property type="protein sequence ID" value="KAK7678283.1"/>
    <property type="molecule type" value="Genomic_DNA"/>
</dbReference>
<feature type="domain" description="Beta galactosidase small chain/" evidence="9">
    <location>
        <begin position="757"/>
        <end position="1032"/>
    </location>
</feature>
<dbReference type="Gene3D" id="2.70.98.10">
    <property type="match status" value="1"/>
</dbReference>
<dbReference type="InterPro" id="IPR032312">
    <property type="entry name" value="LacZ_4"/>
</dbReference>
<dbReference type="GO" id="GO:0004565">
    <property type="term" value="F:beta-galactosidase activity"/>
    <property type="evidence" value="ECO:0007669"/>
    <property type="project" value="UniProtKB-EC"/>
</dbReference>
<comment type="caution">
    <text evidence="10">The sequence shown here is derived from an EMBL/GenBank/DDBJ whole genome shotgun (WGS) entry which is preliminary data.</text>
</comment>
<dbReference type="InterPro" id="IPR006102">
    <property type="entry name" value="Ig-like_GH2"/>
</dbReference>
<dbReference type="SUPFAM" id="SSF49303">
    <property type="entry name" value="beta-Galactosidase/glucuronidase domain"/>
    <property type="match status" value="2"/>
</dbReference>
<sequence length="1035" mass="118631">MLFDLGKLFAACLAIWTVSAINVETLVADLSDSLLVQVNRLDSRAYYIPDETSLLLNGEWDFGYFSLPLEAPMPDTKNYELVSKIDVPGHWQLQGFGHPHYTNVVFPFNVNPPHPPADNPTGVYRRNFTVPGNWSSKDEFDYRLRFEGVDNSYHVFVNGKFIGYSEGSRNPAEFDIGEHLNLGEENEVWVRVYKWSKSSYIEDQDQWWLSGIFRDVYLLGFRKEGYIEDFQVITDFDKSFTNSELKLYTFFNQESGFNENELKVDLTDENATIIKESFKINATSFDHSFFVESPRKWTAETPNLYSLNLKVVNAKNETLSEVNQQVGFRKVEINDGTLKVNGVPILFRGTNRHDHHPEHGRAVPLDFVERDMLIMKQHNINAIRTSHYPDHPKFYQLANKYGFWVIDEADLECHGFQSVVLKHDYKGNQIDEEEKELYDKAKSFTSDNQTWEIAYVDRANSLVKRDFNHPSIIMWSLGNEAFYGRNFAAMADKIRSLDSGRPIHYEQDRNATSADVFSQMYPTLEEVEEFGKNPRDGKPLILCEYGHAMGNGPGLIRQYQDLFYKYDALQGGFIWEWNNHGIYDEGTYKYGGDFGDWPNDGQFIMDGLTNSKHDPTPGLAELKKVIEPILINIDATKGTIRINNTFDFIDLDNYNFKYNITSYKGIEKTQVSDGILQLGKTLKAQESIELPIPDYKKDDNLDHIIIEVQATLKESTNAVTAGHLVAWGQTFLKSSPAVLAMNSSEVFDYEETPGLYTVKKGDDFHFIFDKVNGKIVEWKVNGQVYIGEGINNVTFWRPSTNNDQPVDEPYWEGFGLNATQKNVVEFAYGDTNISVKSYIGPPKLSWGFEVTEEFELETNSIKIKSEFIPKAYNPFADIPNSIPRLGYEFTIDDDIGEKVKWLGRGPGESYADKKESQKFDLHESNYTDLGYAYDVPQENGNHEDTFWVYLERKENGGLLINGGENQFNFKVSDEYGLQEALHPKDVRHGKRYVRVDYKQHGLGTAACGPGVQPPFQFNISENEPIKFQFEMAVLN</sequence>
<name>A0AAW0FC30_9APHY</name>
<dbReference type="SMART" id="SM01038">
    <property type="entry name" value="Bgal_small_N"/>
    <property type="match status" value="1"/>
</dbReference>
<dbReference type="PANTHER" id="PTHR46323:SF2">
    <property type="entry name" value="BETA-GALACTOSIDASE"/>
    <property type="match status" value="1"/>
</dbReference>
<dbReference type="InterPro" id="IPR006103">
    <property type="entry name" value="Glyco_hydro_2_cat"/>
</dbReference>
<dbReference type="Pfam" id="PF02837">
    <property type="entry name" value="Glyco_hydro_2_N"/>
    <property type="match status" value="1"/>
</dbReference>
<dbReference type="InterPro" id="IPR006104">
    <property type="entry name" value="Glyco_hydro_2_N"/>
</dbReference>
<feature type="signal peptide" evidence="8">
    <location>
        <begin position="1"/>
        <end position="20"/>
    </location>
</feature>
<dbReference type="InterPro" id="IPR004199">
    <property type="entry name" value="B-gal_small/dom_5"/>
</dbReference>
<evidence type="ECO:0000256" key="7">
    <source>
        <dbReference type="RuleBase" id="RU361154"/>
    </source>
</evidence>
<dbReference type="GO" id="GO:0009341">
    <property type="term" value="C:beta-galactosidase complex"/>
    <property type="evidence" value="ECO:0007669"/>
    <property type="project" value="InterPro"/>
</dbReference>
<dbReference type="InterPro" id="IPR023230">
    <property type="entry name" value="Glyco_hydro_2_CS"/>
</dbReference>
<dbReference type="EC" id="3.2.1.23" evidence="3"/>
<evidence type="ECO:0000313" key="11">
    <source>
        <dbReference type="Proteomes" id="UP001385951"/>
    </source>
</evidence>
<dbReference type="InterPro" id="IPR006101">
    <property type="entry name" value="Glyco_hydro_2"/>
</dbReference>
<dbReference type="SUPFAM" id="SSF49785">
    <property type="entry name" value="Galactose-binding domain-like"/>
    <property type="match status" value="1"/>
</dbReference>
<dbReference type="InterPro" id="IPR008979">
    <property type="entry name" value="Galactose-bd-like_sf"/>
</dbReference>
<keyword evidence="8" id="KW-0732">Signal</keyword>
<evidence type="ECO:0000256" key="1">
    <source>
        <dbReference type="ARBA" id="ARBA00001412"/>
    </source>
</evidence>
<comment type="catalytic activity">
    <reaction evidence="1">
        <text>Hydrolysis of terminal non-reducing beta-D-galactose residues in beta-D-galactosides.</text>
        <dbReference type="EC" id="3.2.1.23"/>
    </reaction>
</comment>
<evidence type="ECO:0000256" key="4">
    <source>
        <dbReference type="ARBA" id="ARBA00022801"/>
    </source>
</evidence>
<comment type="similarity">
    <text evidence="2 7">Belongs to the glycosyl hydrolase 2 family.</text>
</comment>
<dbReference type="GO" id="GO:0030246">
    <property type="term" value="F:carbohydrate binding"/>
    <property type="evidence" value="ECO:0007669"/>
    <property type="project" value="InterPro"/>
</dbReference>
<dbReference type="Gene3D" id="2.60.40.10">
    <property type="entry name" value="Immunoglobulins"/>
    <property type="match status" value="2"/>
</dbReference>
<dbReference type="InterPro" id="IPR017853">
    <property type="entry name" value="GH"/>
</dbReference>
<evidence type="ECO:0000256" key="2">
    <source>
        <dbReference type="ARBA" id="ARBA00007401"/>
    </source>
</evidence>
<evidence type="ECO:0000256" key="6">
    <source>
        <dbReference type="ARBA" id="ARBA00032230"/>
    </source>
</evidence>
<reference evidence="10 11" key="1">
    <citation type="submission" date="2022-09" db="EMBL/GenBank/DDBJ databases">
        <authorList>
            <person name="Palmer J.M."/>
        </authorList>
    </citation>
    <scope>NUCLEOTIDE SEQUENCE [LARGE SCALE GENOMIC DNA]</scope>
    <source>
        <strain evidence="10 11">DSM 7382</strain>
    </source>
</reference>
<evidence type="ECO:0000256" key="5">
    <source>
        <dbReference type="ARBA" id="ARBA00023295"/>
    </source>
</evidence>
<dbReference type="InterPro" id="IPR050347">
    <property type="entry name" value="Bact_Beta-galactosidase"/>
</dbReference>
<dbReference type="Gene3D" id="2.60.120.260">
    <property type="entry name" value="Galactose-binding domain-like"/>
    <property type="match status" value="1"/>
</dbReference>
<dbReference type="Pfam" id="PF16353">
    <property type="entry name" value="LacZ_4"/>
    <property type="match status" value="1"/>
</dbReference>